<name>A0ABV5N150_9ACTN</name>
<sequence length="111" mass="11766">MAALPSAPLAVDHRGNALTCFVHGAEDAPPADAPLPFALVALWRDDRVLMAFNRFRQDGELPGGMIEPGETPRQAAARELLEETGHGPGGPLRLVGYARYLLAPEGGGGRR</sequence>
<dbReference type="InterPro" id="IPR020084">
    <property type="entry name" value="NUDIX_hydrolase_CS"/>
</dbReference>
<dbReference type="RefSeq" id="WP_381346262.1">
    <property type="nucleotide sequence ID" value="NZ_JBHMCY010000022.1"/>
</dbReference>
<dbReference type="InterPro" id="IPR000086">
    <property type="entry name" value="NUDIX_hydrolase_dom"/>
</dbReference>
<dbReference type="SUPFAM" id="SSF55811">
    <property type="entry name" value="Nudix"/>
    <property type="match status" value="1"/>
</dbReference>
<accession>A0ABV5N150</accession>
<reference evidence="5 6" key="1">
    <citation type="submission" date="2024-09" db="EMBL/GenBank/DDBJ databases">
        <authorList>
            <person name="Sun Q."/>
            <person name="Mori K."/>
        </authorList>
    </citation>
    <scope>NUCLEOTIDE SEQUENCE [LARGE SCALE GENOMIC DNA]</scope>
    <source>
        <strain evidence="5 6">JCM 6917</strain>
    </source>
</reference>
<dbReference type="PRINTS" id="PR00502">
    <property type="entry name" value="NUDIXFAMILY"/>
</dbReference>
<dbReference type="Pfam" id="PF00293">
    <property type="entry name" value="NUDIX"/>
    <property type="match status" value="1"/>
</dbReference>
<organism evidence="5 6">
    <name type="scientific">Streptomyces cinereospinus</name>
    <dbReference type="NCBI Taxonomy" id="285561"/>
    <lineage>
        <taxon>Bacteria</taxon>
        <taxon>Bacillati</taxon>
        <taxon>Actinomycetota</taxon>
        <taxon>Actinomycetes</taxon>
        <taxon>Kitasatosporales</taxon>
        <taxon>Streptomycetaceae</taxon>
        <taxon>Streptomyces</taxon>
    </lineage>
</organism>
<evidence type="ECO:0000256" key="1">
    <source>
        <dbReference type="ARBA" id="ARBA00005582"/>
    </source>
</evidence>
<comment type="caution">
    <text evidence="5">The sequence shown here is derived from an EMBL/GenBank/DDBJ whole genome shotgun (WGS) entry which is preliminary data.</text>
</comment>
<keyword evidence="6" id="KW-1185">Reference proteome</keyword>
<dbReference type="PROSITE" id="PS00893">
    <property type="entry name" value="NUDIX_BOX"/>
    <property type="match status" value="1"/>
</dbReference>
<evidence type="ECO:0000256" key="3">
    <source>
        <dbReference type="RuleBase" id="RU003476"/>
    </source>
</evidence>
<evidence type="ECO:0000313" key="5">
    <source>
        <dbReference type="EMBL" id="MFB9463846.1"/>
    </source>
</evidence>
<dbReference type="InterPro" id="IPR015797">
    <property type="entry name" value="NUDIX_hydrolase-like_dom_sf"/>
</dbReference>
<keyword evidence="2 3" id="KW-0378">Hydrolase</keyword>
<dbReference type="PROSITE" id="PS51462">
    <property type="entry name" value="NUDIX"/>
    <property type="match status" value="1"/>
</dbReference>
<evidence type="ECO:0000259" key="4">
    <source>
        <dbReference type="PROSITE" id="PS51462"/>
    </source>
</evidence>
<proteinExistence type="inferred from homology"/>
<protein>
    <submittedName>
        <fullName evidence="5">NUDIX domain-containing protein</fullName>
    </submittedName>
</protein>
<comment type="similarity">
    <text evidence="1 3">Belongs to the Nudix hydrolase family.</text>
</comment>
<evidence type="ECO:0000256" key="2">
    <source>
        <dbReference type="ARBA" id="ARBA00022801"/>
    </source>
</evidence>
<gene>
    <name evidence="5" type="ORF">ACFF45_14315</name>
</gene>
<dbReference type="EMBL" id="JBHMCY010000022">
    <property type="protein sequence ID" value="MFB9463846.1"/>
    <property type="molecule type" value="Genomic_DNA"/>
</dbReference>
<evidence type="ECO:0000313" key="6">
    <source>
        <dbReference type="Proteomes" id="UP001589709"/>
    </source>
</evidence>
<dbReference type="Gene3D" id="3.90.79.10">
    <property type="entry name" value="Nucleoside Triphosphate Pyrophosphohydrolase"/>
    <property type="match status" value="1"/>
</dbReference>
<dbReference type="InterPro" id="IPR020476">
    <property type="entry name" value="Nudix_hydrolase"/>
</dbReference>
<dbReference type="Proteomes" id="UP001589709">
    <property type="component" value="Unassembled WGS sequence"/>
</dbReference>
<feature type="domain" description="Nudix hydrolase" evidence="4">
    <location>
        <begin position="32"/>
        <end position="111"/>
    </location>
</feature>